<comment type="caution">
    <text evidence="2">The sequence shown here is derived from an EMBL/GenBank/DDBJ whole genome shotgun (WGS) entry which is preliminary data.</text>
</comment>
<dbReference type="RefSeq" id="WP_377009798.1">
    <property type="nucleotide sequence ID" value="NZ_JBHSLV010000031.1"/>
</dbReference>
<feature type="domain" description="N-acetyltransferase" evidence="1">
    <location>
        <begin position="1"/>
        <end position="146"/>
    </location>
</feature>
<reference evidence="3" key="1">
    <citation type="journal article" date="2019" name="Int. J. Syst. Evol. Microbiol.">
        <title>The Global Catalogue of Microorganisms (GCM) 10K type strain sequencing project: providing services to taxonomists for standard genome sequencing and annotation.</title>
        <authorList>
            <consortium name="The Broad Institute Genomics Platform"/>
            <consortium name="The Broad Institute Genome Sequencing Center for Infectious Disease"/>
            <person name="Wu L."/>
            <person name="Ma J."/>
        </authorList>
    </citation>
    <scope>NUCLEOTIDE SEQUENCE [LARGE SCALE GENOMIC DNA]</scope>
    <source>
        <strain evidence="3">CGMCC 1.16326</strain>
    </source>
</reference>
<dbReference type="Pfam" id="PF00583">
    <property type="entry name" value="Acetyltransf_1"/>
    <property type="match status" value="1"/>
</dbReference>
<dbReference type="InterPro" id="IPR000182">
    <property type="entry name" value="GNAT_dom"/>
</dbReference>
<dbReference type="Proteomes" id="UP001596104">
    <property type="component" value="Unassembled WGS sequence"/>
</dbReference>
<organism evidence="2 3">
    <name type="scientific">Bosea vestrisii</name>
    <dbReference type="NCBI Taxonomy" id="151416"/>
    <lineage>
        <taxon>Bacteria</taxon>
        <taxon>Pseudomonadati</taxon>
        <taxon>Pseudomonadota</taxon>
        <taxon>Alphaproteobacteria</taxon>
        <taxon>Hyphomicrobiales</taxon>
        <taxon>Boseaceae</taxon>
        <taxon>Bosea</taxon>
    </lineage>
</organism>
<protein>
    <submittedName>
        <fullName evidence="2">GNAT family N-acetyltransferase</fullName>
        <ecNumber evidence="2">2.3.1.-</ecNumber>
    </submittedName>
</protein>
<dbReference type="GO" id="GO:0016746">
    <property type="term" value="F:acyltransferase activity"/>
    <property type="evidence" value="ECO:0007669"/>
    <property type="project" value="UniProtKB-KW"/>
</dbReference>
<dbReference type="Gene3D" id="3.40.630.30">
    <property type="match status" value="1"/>
</dbReference>
<evidence type="ECO:0000259" key="1">
    <source>
        <dbReference type="PROSITE" id="PS51186"/>
    </source>
</evidence>
<accession>A0ABW0HBU2</accession>
<gene>
    <name evidence="2" type="ORF">ACFPPC_17635</name>
</gene>
<dbReference type="SUPFAM" id="SSF55729">
    <property type="entry name" value="Acyl-CoA N-acyltransferases (Nat)"/>
    <property type="match status" value="1"/>
</dbReference>
<keyword evidence="2" id="KW-0012">Acyltransferase</keyword>
<keyword evidence="3" id="KW-1185">Reference proteome</keyword>
<sequence>MSAAADRKQATIQREADVAATREAVVRGLSAHNEARVGPRKAEPLALSLRDENGAMVGGLIGELKWQWLYVDLFWIDEAHRGAGHGEALLAMAEQAARDYGARGVYLGTMSIQAPGFYPRMGYRECGRMEDYPVAGQTFHHFMKAL</sequence>
<dbReference type="EMBL" id="JBHSLV010000031">
    <property type="protein sequence ID" value="MFC5394465.1"/>
    <property type="molecule type" value="Genomic_DNA"/>
</dbReference>
<evidence type="ECO:0000313" key="3">
    <source>
        <dbReference type="Proteomes" id="UP001596104"/>
    </source>
</evidence>
<dbReference type="CDD" id="cd04301">
    <property type="entry name" value="NAT_SF"/>
    <property type="match status" value="1"/>
</dbReference>
<dbReference type="PROSITE" id="PS51186">
    <property type="entry name" value="GNAT"/>
    <property type="match status" value="1"/>
</dbReference>
<name>A0ABW0HBU2_9HYPH</name>
<dbReference type="InterPro" id="IPR016181">
    <property type="entry name" value="Acyl_CoA_acyltransferase"/>
</dbReference>
<evidence type="ECO:0000313" key="2">
    <source>
        <dbReference type="EMBL" id="MFC5394465.1"/>
    </source>
</evidence>
<dbReference type="EC" id="2.3.1.-" evidence="2"/>
<keyword evidence="2" id="KW-0808">Transferase</keyword>
<proteinExistence type="predicted"/>